<gene>
    <name evidence="1" type="ORF">S01H1_15231</name>
</gene>
<organism evidence="1">
    <name type="scientific">marine sediment metagenome</name>
    <dbReference type="NCBI Taxonomy" id="412755"/>
    <lineage>
        <taxon>unclassified sequences</taxon>
        <taxon>metagenomes</taxon>
        <taxon>ecological metagenomes</taxon>
    </lineage>
</organism>
<dbReference type="EMBL" id="BARS01007946">
    <property type="protein sequence ID" value="GAF71657.1"/>
    <property type="molecule type" value="Genomic_DNA"/>
</dbReference>
<sequence>MNDDVKCPYCGKPQEICHDDGQGYEEGTPHQQECSDCDKTFIFTTCISMSYYPAKADCLNEGGNHDLREICGSPREYFVGRKRCFICDEEIMVDPEANKKAMAEYTKEMDRQCRETVKTVEKFVGGLQQGEKVSEG</sequence>
<protein>
    <submittedName>
        <fullName evidence="1">Uncharacterized protein</fullName>
    </submittedName>
</protein>
<accession>X0S6V0</accession>
<reference evidence="1" key="1">
    <citation type="journal article" date="2014" name="Front. Microbiol.">
        <title>High frequency of phylogenetically diverse reductive dehalogenase-homologous genes in deep subseafloor sedimentary metagenomes.</title>
        <authorList>
            <person name="Kawai M."/>
            <person name="Futagami T."/>
            <person name="Toyoda A."/>
            <person name="Takaki Y."/>
            <person name="Nishi S."/>
            <person name="Hori S."/>
            <person name="Arai W."/>
            <person name="Tsubouchi T."/>
            <person name="Morono Y."/>
            <person name="Uchiyama I."/>
            <person name="Ito T."/>
            <person name="Fujiyama A."/>
            <person name="Inagaki F."/>
            <person name="Takami H."/>
        </authorList>
    </citation>
    <scope>NUCLEOTIDE SEQUENCE</scope>
    <source>
        <strain evidence="1">Expedition CK06-06</strain>
    </source>
</reference>
<evidence type="ECO:0000313" key="1">
    <source>
        <dbReference type="EMBL" id="GAF71657.1"/>
    </source>
</evidence>
<proteinExistence type="predicted"/>
<dbReference type="AlphaFoldDB" id="X0S6V0"/>
<comment type="caution">
    <text evidence="1">The sequence shown here is derived from an EMBL/GenBank/DDBJ whole genome shotgun (WGS) entry which is preliminary data.</text>
</comment>
<name>X0S6V0_9ZZZZ</name>